<feature type="domain" description="Plastocyanin-like" evidence="4">
    <location>
        <begin position="378"/>
        <end position="482"/>
    </location>
</feature>
<dbReference type="InterPro" id="IPR002355">
    <property type="entry name" value="Cu_oxidase_Cu_BS"/>
</dbReference>
<dbReference type="EMBL" id="MBQD01000002">
    <property type="protein sequence ID" value="OCL37077.1"/>
    <property type="molecule type" value="Genomic_DNA"/>
</dbReference>
<dbReference type="InterPro" id="IPR008972">
    <property type="entry name" value="Cupredoxin"/>
</dbReference>
<evidence type="ECO:0000313" key="6">
    <source>
        <dbReference type="EMBL" id="OCL37077.1"/>
    </source>
</evidence>
<dbReference type="CDD" id="cd13900">
    <property type="entry name" value="CuRO_3_Tth-MCO_like"/>
    <property type="match status" value="1"/>
</dbReference>
<gene>
    <name evidence="6" type="ORF">BCR15_11435</name>
</gene>
<name>A0A1C0ART4_9ACTN</name>
<dbReference type="PANTHER" id="PTHR11709:SF2">
    <property type="entry name" value="MULTICOPPER OXIDASE LPR1"/>
    <property type="match status" value="1"/>
</dbReference>
<feature type="domain" description="Plastocyanin-like" evidence="5">
    <location>
        <begin position="71"/>
        <end position="182"/>
    </location>
</feature>
<dbReference type="Proteomes" id="UP000093501">
    <property type="component" value="Unassembled WGS sequence"/>
</dbReference>
<organism evidence="6 7">
    <name type="scientific">Tessaracoccus lapidicaptus</name>
    <dbReference type="NCBI Taxonomy" id="1427523"/>
    <lineage>
        <taxon>Bacteria</taxon>
        <taxon>Bacillati</taxon>
        <taxon>Actinomycetota</taxon>
        <taxon>Actinomycetes</taxon>
        <taxon>Propionibacteriales</taxon>
        <taxon>Propionibacteriaceae</taxon>
        <taxon>Tessaracoccus</taxon>
    </lineage>
</organism>
<dbReference type="GO" id="GO:0005507">
    <property type="term" value="F:copper ion binding"/>
    <property type="evidence" value="ECO:0007669"/>
    <property type="project" value="InterPro"/>
</dbReference>
<evidence type="ECO:0000259" key="5">
    <source>
        <dbReference type="Pfam" id="PF07732"/>
    </source>
</evidence>
<dbReference type="CDD" id="cd13853">
    <property type="entry name" value="CuRO_1_Tth-MCO_like"/>
    <property type="match status" value="1"/>
</dbReference>
<dbReference type="Pfam" id="PF00394">
    <property type="entry name" value="Cu-oxidase"/>
    <property type="match status" value="1"/>
</dbReference>
<dbReference type="AlphaFoldDB" id="A0A1C0ART4"/>
<keyword evidence="1" id="KW-0479">Metal-binding</keyword>
<dbReference type="InterPro" id="IPR006311">
    <property type="entry name" value="TAT_signal"/>
</dbReference>
<dbReference type="GO" id="GO:0030288">
    <property type="term" value="C:outer membrane-bounded periplasmic space"/>
    <property type="evidence" value="ECO:0007669"/>
    <property type="project" value="TreeGrafter"/>
</dbReference>
<evidence type="ECO:0000259" key="3">
    <source>
        <dbReference type="Pfam" id="PF00394"/>
    </source>
</evidence>
<sequence>MRPIPRRRALQLGALGTAGVVVGGWGLARQASSPGSTRTPSGGGTALTLPSELVSSGGVLRVELDAAPRTVTVGGERVTMLGYADHVPGPTLRLRPGDLLQIRLRNGLDEPTNLHVHGLHVSPEGNGDNPFVVIEPGQSFDYSYQLPPDHPAGTYWYHPHLHGTVADQVFGGLYGAIVVDEDEPLPVARERVLVVSDVSFDGAGNVRPASPQERMMGREGDLLLVNGQVAPVLEGRPGERERWRVVNACTSRYLRLVVDGQRFQLLGMDLDRSPIPEEVDEVVLTPGNRADLLVTLAEGTTTVRTRGYDRGGMGGMMSATSGPATLATLAASGDAVAEGGQLPQLPPSRDLRTGEVDRRRELTMEMGMGMGMRGRMMSFTIDGGEFDHERTDQQVAAGTIEEWTIRNTSTMDHPFHLHVWPMQVLEERGRAVKEPRWRDVVDVPAGGQVVVRIPFEGHTGRTVYHCHILDHEDLGMMGVIDVG</sequence>
<feature type="domain" description="Plastocyanin-like" evidence="3">
    <location>
        <begin position="217"/>
        <end position="298"/>
    </location>
</feature>
<dbReference type="PROSITE" id="PS00080">
    <property type="entry name" value="MULTICOPPER_OXIDASE2"/>
    <property type="match status" value="1"/>
</dbReference>
<dbReference type="GO" id="GO:0016491">
    <property type="term" value="F:oxidoreductase activity"/>
    <property type="evidence" value="ECO:0007669"/>
    <property type="project" value="UniProtKB-KW"/>
</dbReference>
<comment type="caution">
    <text evidence="6">The sequence shown here is derived from an EMBL/GenBank/DDBJ whole genome shotgun (WGS) entry which is preliminary data.</text>
</comment>
<dbReference type="Gene3D" id="2.60.40.420">
    <property type="entry name" value="Cupredoxins - blue copper proteins"/>
    <property type="match status" value="3"/>
</dbReference>
<accession>A0A1C0ART4</accession>
<dbReference type="InterPro" id="IPR001117">
    <property type="entry name" value="Cu-oxidase_2nd"/>
</dbReference>
<evidence type="ECO:0000259" key="4">
    <source>
        <dbReference type="Pfam" id="PF07731"/>
    </source>
</evidence>
<dbReference type="Pfam" id="PF07732">
    <property type="entry name" value="Cu-oxidase_3"/>
    <property type="match status" value="1"/>
</dbReference>
<protein>
    <submittedName>
        <fullName evidence="6">Copper oxidase</fullName>
    </submittedName>
</protein>
<dbReference type="InterPro" id="IPR011707">
    <property type="entry name" value="Cu-oxidase-like_N"/>
</dbReference>
<dbReference type="CDD" id="cd13881">
    <property type="entry name" value="CuRO_2_McoC_like"/>
    <property type="match status" value="1"/>
</dbReference>
<dbReference type="PANTHER" id="PTHR11709">
    <property type="entry name" value="MULTI-COPPER OXIDASE"/>
    <property type="match status" value="1"/>
</dbReference>
<reference evidence="7" key="1">
    <citation type="submission" date="2016-07" db="EMBL/GenBank/DDBJ databases">
        <authorList>
            <person name="Florea S."/>
            <person name="Webb J.S."/>
            <person name="Jaromczyk J."/>
            <person name="Schardl C.L."/>
        </authorList>
    </citation>
    <scope>NUCLEOTIDE SEQUENCE [LARGE SCALE GENOMIC DNA]</scope>
    <source>
        <strain evidence="7">IPBSL-7</strain>
    </source>
</reference>
<keyword evidence="7" id="KW-1185">Reference proteome</keyword>
<dbReference type="InterPro" id="IPR045087">
    <property type="entry name" value="Cu-oxidase_fam"/>
</dbReference>
<dbReference type="RefSeq" id="WP_068749518.1">
    <property type="nucleotide sequence ID" value="NZ_LR214441.1"/>
</dbReference>
<dbReference type="Pfam" id="PF07731">
    <property type="entry name" value="Cu-oxidase_2"/>
    <property type="match status" value="1"/>
</dbReference>
<dbReference type="InterPro" id="IPR011706">
    <property type="entry name" value="Cu-oxidase_C"/>
</dbReference>
<evidence type="ECO:0000313" key="7">
    <source>
        <dbReference type="Proteomes" id="UP000093501"/>
    </source>
</evidence>
<proteinExistence type="predicted"/>
<evidence type="ECO:0000256" key="1">
    <source>
        <dbReference type="ARBA" id="ARBA00022723"/>
    </source>
</evidence>
<dbReference type="PROSITE" id="PS51318">
    <property type="entry name" value="TAT"/>
    <property type="match status" value="1"/>
</dbReference>
<dbReference type="SUPFAM" id="SSF49503">
    <property type="entry name" value="Cupredoxins"/>
    <property type="match status" value="3"/>
</dbReference>
<evidence type="ECO:0000256" key="2">
    <source>
        <dbReference type="ARBA" id="ARBA00023002"/>
    </source>
</evidence>
<keyword evidence="2" id="KW-0560">Oxidoreductase</keyword>